<name>T0Z9X6_9ZZZZ</name>
<organism evidence="3">
    <name type="scientific">mine drainage metagenome</name>
    <dbReference type="NCBI Taxonomy" id="410659"/>
    <lineage>
        <taxon>unclassified sequences</taxon>
        <taxon>metagenomes</taxon>
        <taxon>ecological metagenomes</taxon>
    </lineage>
</organism>
<dbReference type="InterPro" id="IPR050361">
    <property type="entry name" value="MPP/UQCRC_Complex"/>
</dbReference>
<gene>
    <name evidence="3" type="ORF">B1A_16069</name>
</gene>
<dbReference type="InterPro" id="IPR011765">
    <property type="entry name" value="Pept_M16_N"/>
</dbReference>
<dbReference type="Gene3D" id="3.30.830.10">
    <property type="entry name" value="Metalloenzyme, LuxS/M16 peptidase-like"/>
    <property type="match status" value="2"/>
</dbReference>
<feature type="domain" description="Peptidase M16 N-terminal" evidence="1">
    <location>
        <begin position="27"/>
        <end position="141"/>
    </location>
</feature>
<comment type="caution">
    <text evidence="3">The sequence shown here is derived from an EMBL/GenBank/DDBJ whole genome shotgun (WGS) entry which is preliminary data.</text>
</comment>
<dbReference type="PANTHER" id="PTHR11851:SF224">
    <property type="entry name" value="PROCESSING PROTEASE"/>
    <property type="match status" value="1"/>
</dbReference>
<evidence type="ECO:0000259" key="1">
    <source>
        <dbReference type="Pfam" id="PF00675"/>
    </source>
</evidence>
<reference evidence="3" key="1">
    <citation type="submission" date="2013-08" db="EMBL/GenBank/DDBJ databases">
        <authorList>
            <person name="Mendez C."/>
            <person name="Richter M."/>
            <person name="Ferrer M."/>
            <person name="Sanchez J."/>
        </authorList>
    </citation>
    <scope>NUCLEOTIDE SEQUENCE</scope>
</reference>
<dbReference type="InterPro" id="IPR011249">
    <property type="entry name" value="Metalloenz_LuxS/M16"/>
</dbReference>
<dbReference type="Pfam" id="PF00675">
    <property type="entry name" value="Peptidase_M16"/>
    <property type="match status" value="1"/>
</dbReference>
<feature type="domain" description="Peptidase M16 C-terminal" evidence="2">
    <location>
        <begin position="172"/>
        <end position="347"/>
    </location>
</feature>
<dbReference type="EMBL" id="AUZX01011811">
    <property type="protein sequence ID" value="EQD41843.1"/>
    <property type="molecule type" value="Genomic_DNA"/>
</dbReference>
<dbReference type="PANTHER" id="PTHR11851">
    <property type="entry name" value="METALLOPROTEASE"/>
    <property type="match status" value="1"/>
</dbReference>
<protein>
    <submittedName>
        <fullName evidence="3">M16 family peptidase</fullName>
    </submittedName>
</protein>
<proteinExistence type="predicted"/>
<evidence type="ECO:0000259" key="2">
    <source>
        <dbReference type="Pfam" id="PF05193"/>
    </source>
</evidence>
<dbReference type="AlphaFoldDB" id="T0Z9X6"/>
<reference evidence="3" key="2">
    <citation type="journal article" date="2014" name="ISME J.">
        <title>Microbial stratification in low pH oxic and suboxic macroscopic growths along an acid mine drainage.</title>
        <authorList>
            <person name="Mendez-Garcia C."/>
            <person name="Mesa V."/>
            <person name="Sprenger R.R."/>
            <person name="Richter M."/>
            <person name="Diez M.S."/>
            <person name="Solano J."/>
            <person name="Bargiela R."/>
            <person name="Golyshina O.V."/>
            <person name="Manteca A."/>
            <person name="Ramos J.L."/>
            <person name="Gallego J.R."/>
            <person name="Llorente I."/>
            <person name="Martins Dos Santos V.A."/>
            <person name="Jensen O.N."/>
            <person name="Pelaez A.I."/>
            <person name="Sanchez J."/>
            <person name="Ferrer M."/>
        </authorList>
    </citation>
    <scope>NUCLEOTIDE SEQUENCE</scope>
</reference>
<dbReference type="InterPro" id="IPR007863">
    <property type="entry name" value="Peptidase_M16_C"/>
</dbReference>
<dbReference type="SUPFAM" id="SSF63411">
    <property type="entry name" value="LuxS/MPP-like metallohydrolase"/>
    <property type="match status" value="2"/>
</dbReference>
<dbReference type="GO" id="GO:0046872">
    <property type="term" value="F:metal ion binding"/>
    <property type="evidence" value="ECO:0007669"/>
    <property type="project" value="InterPro"/>
</dbReference>
<sequence>MVRVPAHERLELENGATLILLPRREVPLVACQVLLRGGAGGDPPGLPGVASLVAALLEKGAGRRDAYAFAEAVEGAGGSFTAAAAPEAVTVRSQFMARDQGLMLELLADALRTPRLAAEEFGHLRDRQIEFIKAVKDSEPAELLDAYGRALLFGRHPYGRAVHGSESSLAAITPVDVREYYRAQLGAERLLLVLAGDLDLRGAETAVRAAFSTWPRTPAPPPPLASPPAAPARRILLVDAPGATQSHFWIGAPGVDKRYPRRAALDLVNTLFGGRFTSLLNAELRIKSGLSYGARSGFVRGSAGGDFTIRSFVETPNTGQAIRLALQALERLRGEGVSSEMLESARAYTLGQYALGLETAADWAAALAEVEFFGLGARYIDDYPAELAAVDRDAARAVIAEAFPDPRNTVLVVIGDAGRIGAQLGGFGPMVRMRLTDAQFSLETAGDEAFP</sequence>
<accession>T0Z9X6</accession>
<dbReference type="Pfam" id="PF05193">
    <property type="entry name" value="Peptidase_M16_C"/>
    <property type="match status" value="1"/>
</dbReference>
<evidence type="ECO:0000313" key="3">
    <source>
        <dbReference type="EMBL" id="EQD41843.1"/>
    </source>
</evidence>